<accession>A0A1L7WUG7</accession>
<dbReference type="STRING" id="576137.A0A1L7WUG7"/>
<dbReference type="AlphaFoldDB" id="A0A1L7WUG7"/>
<dbReference type="InterPro" id="IPR046676">
    <property type="entry name" value="DUF6546"/>
</dbReference>
<dbReference type="OrthoDB" id="3728558at2759"/>
<gene>
    <name evidence="2" type="ORF">PAC_06261</name>
</gene>
<evidence type="ECO:0000313" key="3">
    <source>
        <dbReference type="Proteomes" id="UP000184330"/>
    </source>
</evidence>
<evidence type="ECO:0000259" key="1">
    <source>
        <dbReference type="Pfam" id="PF20183"/>
    </source>
</evidence>
<dbReference type="Proteomes" id="UP000184330">
    <property type="component" value="Unassembled WGS sequence"/>
</dbReference>
<evidence type="ECO:0000313" key="2">
    <source>
        <dbReference type="EMBL" id="CZR56373.1"/>
    </source>
</evidence>
<name>A0A1L7WUG7_9HELO</name>
<feature type="domain" description="DUF6546" evidence="1">
    <location>
        <begin position="306"/>
        <end position="497"/>
    </location>
</feature>
<keyword evidence="3" id="KW-1185">Reference proteome</keyword>
<sequence length="515" mass="60038">MSSWDRLPAEIRSMILEAVAEDYRFDSEQPYGRAGYARVCREWQPVFEQRNFQRLVLDQDRIDDLEQFMTKQRRELLEHVSLRIRLPEYDCTVCQSEEDEETIRNTNVDLDSNDDVFSTAVWKLLAILSKWIVPEFESRRQQKGLTLELGVYSPSDSQHTTRDFHLEPEYPYQEAKDLDSHFEAYKQRANRLGLDSLNDPYHSWVDGHQDPDSISLESKQRIMGTLTINPTLSKAGNKKKFPNVEIVTGLLIRREFYRKIAVGSLRKLLRESLTCLRWFRHEGWLDVDPQQQLGFEKAYKNLLLKNLPPTLRSLSLFSSSNKLLHPERFTGWRANRFLGKALSKPSRSLETLSAAFLIEAQDFFADFWPPLTSHLLYPEIGRGKIRKLLMAAGRAAAFMPKLQAMEIWNGGEGHAALFRYERHPNHKTNPNPQITWASTWGNNIQLPLDVILCWSNLPQHGSRGCGTKVERIKRSRKNVKTFSIAIRYLKLRRSVLDLVSDYQVFWEEYQLCSKD</sequence>
<proteinExistence type="predicted"/>
<dbReference type="EMBL" id="FJOG01000008">
    <property type="protein sequence ID" value="CZR56373.1"/>
    <property type="molecule type" value="Genomic_DNA"/>
</dbReference>
<reference evidence="2 3" key="1">
    <citation type="submission" date="2016-03" db="EMBL/GenBank/DDBJ databases">
        <authorList>
            <person name="Ploux O."/>
        </authorList>
    </citation>
    <scope>NUCLEOTIDE SEQUENCE [LARGE SCALE GENOMIC DNA]</scope>
    <source>
        <strain evidence="2 3">UAMH 11012</strain>
    </source>
</reference>
<organism evidence="2 3">
    <name type="scientific">Phialocephala subalpina</name>
    <dbReference type="NCBI Taxonomy" id="576137"/>
    <lineage>
        <taxon>Eukaryota</taxon>
        <taxon>Fungi</taxon>
        <taxon>Dikarya</taxon>
        <taxon>Ascomycota</taxon>
        <taxon>Pezizomycotina</taxon>
        <taxon>Leotiomycetes</taxon>
        <taxon>Helotiales</taxon>
        <taxon>Mollisiaceae</taxon>
        <taxon>Phialocephala</taxon>
        <taxon>Phialocephala fortinii species complex</taxon>
    </lineage>
</organism>
<protein>
    <recommendedName>
        <fullName evidence="1">DUF6546 domain-containing protein</fullName>
    </recommendedName>
</protein>
<dbReference type="Pfam" id="PF20183">
    <property type="entry name" value="DUF6546"/>
    <property type="match status" value="1"/>
</dbReference>